<dbReference type="GO" id="GO:0016020">
    <property type="term" value="C:membrane"/>
    <property type="evidence" value="ECO:0007669"/>
    <property type="project" value="UniProtKB-SubCell"/>
</dbReference>
<dbReference type="AlphaFoldDB" id="A0AAD7WK00"/>
<dbReference type="SUPFAM" id="SSF48371">
    <property type="entry name" value="ARM repeat"/>
    <property type="match status" value="1"/>
</dbReference>
<proteinExistence type="inferred from homology"/>
<evidence type="ECO:0000256" key="4">
    <source>
        <dbReference type="ARBA" id="ARBA00006133"/>
    </source>
</evidence>
<protein>
    <recommendedName>
        <fullName evidence="5">Telomere length regulation protein TEL2 homolog</fullName>
    </recommendedName>
</protein>
<evidence type="ECO:0000313" key="12">
    <source>
        <dbReference type="EMBL" id="KAJ8399836.1"/>
    </source>
</evidence>
<comment type="subcellular location">
    <subcellularLocation>
        <location evidence="3">Cytoplasm</location>
    </subcellularLocation>
    <subcellularLocation>
        <location evidence="2">Membrane</location>
    </subcellularLocation>
    <subcellularLocation>
        <location evidence="1">Nucleus</location>
    </subcellularLocation>
</comment>
<dbReference type="GO" id="GO:0051879">
    <property type="term" value="F:Hsp90 protein binding"/>
    <property type="evidence" value="ECO:0007669"/>
    <property type="project" value="TreeGrafter"/>
</dbReference>
<evidence type="ECO:0000259" key="10">
    <source>
        <dbReference type="Pfam" id="PF10193"/>
    </source>
</evidence>
<dbReference type="InterPro" id="IPR038528">
    <property type="entry name" value="TEL2_C_sf"/>
</dbReference>
<keyword evidence="6" id="KW-0963">Cytoplasm</keyword>
<dbReference type="PANTHER" id="PTHR15830">
    <property type="entry name" value="TELOMERE LENGTH REGULATION PROTEIN TEL2 FAMILY MEMBER"/>
    <property type="match status" value="1"/>
</dbReference>
<dbReference type="InterPro" id="IPR019337">
    <property type="entry name" value="Telomere_length_regulation_dom"/>
</dbReference>
<dbReference type="GO" id="GO:0005634">
    <property type="term" value="C:nucleus"/>
    <property type="evidence" value="ECO:0007669"/>
    <property type="project" value="UniProtKB-SubCell"/>
</dbReference>
<evidence type="ECO:0000256" key="6">
    <source>
        <dbReference type="ARBA" id="ARBA00022490"/>
    </source>
</evidence>
<dbReference type="GO" id="GO:0042162">
    <property type="term" value="F:telomeric DNA binding"/>
    <property type="evidence" value="ECO:0007669"/>
    <property type="project" value="TreeGrafter"/>
</dbReference>
<dbReference type="GO" id="GO:0051083">
    <property type="term" value="P:'de novo' cotranslational protein folding"/>
    <property type="evidence" value="ECO:0007669"/>
    <property type="project" value="TreeGrafter"/>
</dbReference>
<feature type="domain" description="TELO2 ARM repeat" evidence="11">
    <location>
        <begin position="329"/>
        <end position="421"/>
    </location>
</feature>
<feature type="compositionally biased region" description="Polar residues" evidence="9">
    <location>
        <begin position="460"/>
        <end position="484"/>
    </location>
</feature>
<dbReference type="GO" id="GO:0005829">
    <property type="term" value="C:cytosol"/>
    <property type="evidence" value="ECO:0007669"/>
    <property type="project" value="TreeGrafter"/>
</dbReference>
<dbReference type="Proteomes" id="UP001221898">
    <property type="component" value="Unassembled WGS sequence"/>
</dbReference>
<dbReference type="InterPro" id="IPR051970">
    <property type="entry name" value="TEL2_Regulation"/>
</dbReference>
<evidence type="ECO:0000256" key="2">
    <source>
        <dbReference type="ARBA" id="ARBA00004370"/>
    </source>
</evidence>
<dbReference type="PANTHER" id="PTHR15830:SF10">
    <property type="entry name" value="TELOMERE LENGTH REGULATION PROTEIN TEL2 HOMOLOG"/>
    <property type="match status" value="1"/>
</dbReference>
<dbReference type="FunFam" id="1.25.40.720:FF:000003">
    <property type="entry name" value="Telomere length regulation protein TEL2 homolog"/>
    <property type="match status" value="1"/>
</dbReference>
<evidence type="ECO:0000256" key="8">
    <source>
        <dbReference type="ARBA" id="ARBA00023242"/>
    </source>
</evidence>
<evidence type="ECO:0000313" key="13">
    <source>
        <dbReference type="Proteomes" id="UP001221898"/>
    </source>
</evidence>
<evidence type="ECO:0000256" key="7">
    <source>
        <dbReference type="ARBA" id="ARBA00023136"/>
    </source>
</evidence>
<keyword evidence="13" id="KW-1185">Reference proteome</keyword>
<keyword evidence="7" id="KW-0472">Membrane</keyword>
<dbReference type="InterPro" id="IPR057348">
    <property type="entry name" value="TELO2_ARM"/>
</dbReference>
<accession>A0AAD7WK00</accession>
<dbReference type="Pfam" id="PF25320">
    <property type="entry name" value="TELO2_ARM"/>
    <property type="match status" value="1"/>
</dbReference>
<dbReference type="Pfam" id="PF10193">
    <property type="entry name" value="Telomere_reg-2"/>
    <property type="match status" value="1"/>
</dbReference>
<dbReference type="InterPro" id="IPR016024">
    <property type="entry name" value="ARM-type_fold"/>
</dbReference>
<comment type="caution">
    <text evidence="12">The sequence shown here is derived from an EMBL/GenBank/DDBJ whole genome shotgun (WGS) entry which is preliminary data.</text>
</comment>
<dbReference type="EMBL" id="JAINUG010000080">
    <property type="protein sequence ID" value="KAJ8399836.1"/>
    <property type="molecule type" value="Genomic_DNA"/>
</dbReference>
<reference evidence="12" key="1">
    <citation type="journal article" date="2023" name="Science">
        <title>Genome structures resolve the early diversification of teleost fishes.</title>
        <authorList>
            <person name="Parey E."/>
            <person name="Louis A."/>
            <person name="Montfort J."/>
            <person name="Bouchez O."/>
            <person name="Roques C."/>
            <person name="Iampietro C."/>
            <person name="Lluch J."/>
            <person name="Castinel A."/>
            <person name="Donnadieu C."/>
            <person name="Desvignes T."/>
            <person name="Floi Bucao C."/>
            <person name="Jouanno E."/>
            <person name="Wen M."/>
            <person name="Mejri S."/>
            <person name="Dirks R."/>
            <person name="Jansen H."/>
            <person name="Henkel C."/>
            <person name="Chen W.J."/>
            <person name="Zahm M."/>
            <person name="Cabau C."/>
            <person name="Klopp C."/>
            <person name="Thompson A.W."/>
            <person name="Robinson-Rechavi M."/>
            <person name="Braasch I."/>
            <person name="Lecointre G."/>
            <person name="Bobe J."/>
            <person name="Postlethwait J.H."/>
            <person name="Berthelot C."/>
            <person name="Roest Crollius H."/>
            <person name="Guiguen Y."/>
        </authorList>
    </citation>
    <scope>NUCLEOTIDE SEQUENCE</scope>
    <source>
        <strain evidence="12">NC1722</strain>
    </source>
</reference>
<evidence type="ECO:0000259" key="11">
    <source>
        <dbReference type="Pfam" id="PF25320"/>
    </source>
</evidence>
<feature type="region of interest" description="Disordered" evidence="9">
    <location>
        <begin position="448"/>
        <end position="518"/>
    </location>
</feature>
<feature type="domain" description="Telomere length regulation protein conserved" evidence="10">
    <location>
        <begin position="521"/>
        <end position="629"/>
    </location>
</feature>
<evidence type="ECO:0000256" key="5">
    <source>
        <dbReference type="ARBA" id="ARBA00018231"/>
    </source>
</evidence>
<gene>
    <name evidence="12" type="ORF">AAFF_G00405660</name>
</gene>
<name>A0AAD7WK00_9TELE</name>
<keyword evidence="8" id="KW-0539">Nucleus</keyword>
<dbReference type="Gene3D" id="1.25.40.720">
    <property type="entry name" value="Telomere length regulation protein 2, C-terminal domain"/>
    <property type="match status" value="2"/>
</dbReference>
<evidence type="ECO:0000256" key="3">
    <source>
        <dbReference type="ARBA" id="ARBA00004496"/>
    </source>
</evidence>
<organism evidence="12 13">
    <name type="scientific">Aldrovandia affinis</name>
    <dbReference type="NCBI Taxonomy" id="143900"/>
    <lineage>
        <taxon>Eukaryota</taxon>
        <taxon>Metazoa</taxon>
        <taxon>Chordata</taxon>
        <taxon>Craniata</taxon>
        <taxon>Vertebrata</taxon>
        <taxon>Euteleostomi</taxon>
        <taxon>Actinopterygii</taxon>
        <taxon>Neopterygii</taxon>
        <taxon>Teleostei</taxon>
        <taxon>Notacanthiformes</taxon>
        <taxon>Halosauridae</taxon>
        <taxon>Aldrovandia</taxon>
    </lineage>
</organism>
<feature type="compositionally biased region" description="Acidic residues" evidence="9">
    <location>
        <begin position="494"/>
        <end position="504"/>
    </location>
</feature>
<evidence type="ECO:0000256" key="1">
    <source>
        <dbReference type="ARBA" id="ARBA00004123"/>
    </source>
</evidence>
<comment type="similarity">
    <text evidence="4">Belongs to the TEL2 family.</text>
</comment>
<dbReference type="FunFam" id="1.25.40.720:FF:000001">
    <property type="entry name" value="Telomere length regulation protein TEL2"/>
    <property type="match status" value="1"/>
</dbReference>
<evidence type="ECO:0000256" key="9">
    <source>
        <dbReference type="SAM" id="MobiDB-lite"/>
    </source>
</evidence>
<sequence length="844" mass="94594">MENTRTEAKVRLEVSQYVKSLSTSQDIEQVIGTLRKLASYLDNGSHEEIAPGQREEFNRTQYTGILKFLVSSLKADSLQLLTSAQCSELWDGMFLRGPPDQALLVLMDYIGSSSPSAGQDRVVDILERYLKSGRLTALLWYRCQGSFSPDSPQLRETLLGRLVSLPDLTANHLHPHNRPLFLPDQYYPLLARELNIALERTCQALRGGQDCSLSFVAQLLGKACVQGHSELMFKELAPRLSTNTRSDMVWQRVCWRLMEDVPERWMESVVTGLVQAVEGPKALSRIMGNMVVKNKKAQFVVTHKLLLLQYKYETRVVRTLVGYLAQDRERRPLLIQVLRSLCQTWANSSAVRHTPVEQQLYLSRALLLCLGLLSASELQELRAELLHCMLGGMQCHLDSSVMRVRRVGMIVGECLSARLDACGPQLKFQYEEDEETQELLSMLDPLPAEDFVPADRPDPLQTNQSSEIEGQSSPQAVIPKTSSVDRVPSADQGGESELDSDDELTPYNMSGDTEMTKAAPPRYLRDCLDALMSSEDPERVELSLCAVAGLVRKNSFTAKEVSVQLTKVLLHLENKYNTPGFLGLRQTAMIAITVTDCIPVTEFLTAEFYGMNYSLRQRLDILEVLALSAQELSEPITEKNRLTQGNQPATKVMPVDPSDDPLHWQQVVEQRIQSKTRRFAKGVSQPPGSACPNRYAPVAGFFFFPLLQNYDRPQVTFDMLGSDHLVLGRLIHTLGVLMHLAVNAPVATQMGRTLLDFVWTVRYHADQVVRRGVLFAICSVFLSMPSQNLLSELSDHLLETRAWLADVAEGDPDTDCRSLAMQCLVLLEKSMKRGLEHPAMAIQS</sequence>